<organism evidence="1 2">
    <name type="scientific">candidate division TA06 bacterium</name>
    <dbReference type="NCBI Taxonomy" id="2250710"/>
    <lineage>
        <taxon>Bacteria</taxon>
        <taxon>Bacteria division TA06</taxon>
    </lineage>
</organism>
<comment type="caution">
    <text evidence="1">The sequence shown here is derived from an EMBL/GenBank/DDBJ whole genome shotgun (WGS) entry which is preliminary data.</text>
</comment>
<accession>A0A660S9B4</accession>
<sequence length="410" mass="47922">MKKIFIISNILGLFYYILFSFICSMPIETAIEPVYMVPSSYISGFLKSSPKYINITLFVIGFGLFFYSIYLFVGIAQKKTRNMWKSFYLTLIFTIALGYALVQPLFRGSILINYPIISVLIISTMLVFPIKRFKYLIVPYLTYIVSYLVLIEIFGNGLVLHIGIAMYLSPLFVIVLYLLTFQSIAGEKIYPYLALLLIFIPLKIKAKDRYKIYNNQQKTTGYTILVPVDDFYQIKKFDKPLSFSYYSILEPDSVNYYYRMYGVGAPYIYYNLNLNEKRIKIIEELLANKRVYIGKRQREKIQEKILKRWNEKKEIGVIQGKIDGDIPDRVGLLQKDLNVKFRWNSTFTGANVKDAVSPDERGNFIFRYVPEGKYSLVFLYKRKVPHYKIKVPIFISKNDSIDLGVIRIEK</sequence>
<name>A0A660S9B4_UNCT6</name>
<protein>
    <submittedName>
        <fullName evidence="1">Uncharacterized protein</fullName>
    </submittedName>
</protein>
<reference evidence="1 2" key="1">
    <citation type="submission" date="2018-06" db="EMBL/GenBank/DDBJ databases">
        <title>Extensive metabolic versatility and redundancy in microbially diverse, dynamic hydrothermal sediments.</title>
        <authorList>
            <person name="Dombrowski N."/>
            <person name="Teske A."/>
            <person name="Baker B.J."/>
        </authorList>
    </citation>
    <scope>NUCLEOTIDE SEQUENCE [LARGE SCALE GENOMIC DNA]</scope>
    <source>
        <strain evidence="1">B35_G9</strain>
    </source>
</reference>
<evidence type="ECO:0000313" key="1">
    <source>
        <dbReference type="EMBL" id="RKX66854.1"/>
    </source>
</evidence>
<dbReference type="EMBL" id="QNBC01000031">
    <property type="protein sequence ID" value="RKX66854.1"/>
    <property type="molecule type" value="Genomic_DNA"/>
</dbReference>
<evidence type="ECO:0000313" key="2">
    <source>
        <dbReference type="Proteomes" id="UP000282321"/>
    </source>
</evidence>
<proteinExistence type="predicted"/>
<dbReference type="AlphaFoldDB" id="A0A660S9B4"/>
<dbReference type="Proteomes" id="UP000282321">
    <property type="component" value="Unassembled WGS sequence"/>
</dbReference>
<gene>
    <name evidence="1" type="ORF">DRP44_03295</name>
</gene>